<sequence>MKTSEFKQAVEEIGLDLGSVGSETSVNMYMIFDPDTRGDVATIFKNDLYGMRVSGDASNRIGEEKTKELFELLTAYASTPIEEREEPKKYYVKCPITDFYLKIKKDESTKPIWSASKPESELWKSKFTRAEIDAFEFPTDHLKEDEVKNDER</sequence>
<accession>A0A842F4S0</accession>
<name>A0A842F4S0_9LIST</name>
<gene>
    <name evidence="1" type="ORF">HCB35_04825</name>
</gene>
<evidence type="ECO:0000313" key="2">
    <source>
        <dbReference type="Proteomes" id="UP000553016"/>
    </source>
</evidence>
<dbReference type="AlphaFoldDB" id="A0A842F4S0"/>
<protein>
    <submittedName>
        <fullName evidence="1">Uncharacterized protein</fullName>
    </submittedName>
</protein>
<dbReference type="EMBL" id="JAARZA010000002">
    <property type="protein sequence ID" value="MBC2239789.1"/>
    <property type="molecule type" value="Genomic_DNA"/>
</dbReference>
<proteinExistence type="predicted"/>
<dbReference type="RefSeq" id="WP_185540209.1">
    <property type="nucleotide sequence ID" value="NZ_JAARZA010000002.1"/>
</dbReference>
<evidence type="ECO:0000313" key="1">
    <source>
        <dbReference type="EMBL" id="MBC2239789.1"/>
    </source>
</evidence>
<comment type="caution">
    <text evidence="1">The sequence shown here is derived from an EMBL/GenBank/DDBJ whole genome shotgun (WGS) entry which is preliminary data.</text>
</comment>
<reference evidence="1 2" key="1">
    <citation type="submission" date="2020-03" db="EMBL/GenBank/DDBJ databases">
        <title>Soil Listeria distribution.</title>
        <authorList>
            <person name="Liao J."/>
            <person name="Wiedmann M."/>
        </authorList>
    </citation>
    <scope>NUCLEOTIDE SEQUENCE [LARGE SCALE GENOMIC DNA]</scope>
    <source>
        <strain evidence="1 2">FSL L7-0149</strain>
    </source>
</reference>
<dbReference type="Proteomes" id="UP000553016">
    <property type="component" value="Unassembled WGS sequence"/>
</dbReference>
<organism evidence="1 2">
    <name type="scientific">Listeria booriae</name>
    <dbReference type="NCBI Taxonomy" id="1552123"/>
    <lineage>
        <taxon>Bacteria</taxon>
        <taxon>Bacillati</taxon>
        <taxon>Bacillota</taxon>
        <taxon>Bacilli</taxon>
        <taxon>Bacillales</taxon>
        <taxon>Listeriaceae</taxon>
        <taxon>Listeria</taxon>
    </lineage>
</organism>